<dbReference type="GO" id="GO:0006897">
    <property type="term" value="P:endocytosis"/>
    <property type="evidence" value="ECO:0007669"/>
    <property type="project" value="UniProtKB-KW"/>
</dbReference>
<evidence type="ECO:0000256" key="10">
    <source>
        <dbReference type="ARBA" id="ARBA00023306"/>
    </source>
</evidence>
<evidence type="ECO:0000256" key="7">
    <source>
        <dbReference type="ARBA" id="ARBA00022927"/>
    </source>
</evidence>
<dbReference type="PROSITE" id="PS51072">
    <property type="entry name" value="MHD"/>
    <property type="match status" value="1"/>
</dbReference>
<dbReference type="Gene3D" id="3.30.450.60">
    <property type="match status" value="1"/>
</dbReference>
<dbReference type="PROSITE" id="PS00991">
    <property type="entry name" value="CLAT_ADAPTOR_M_2"/>
    <property type="match status" value="1"/>
</dbReference>
<dbReference type="PANTHER" id="PTHR12634">
    <property type="entry name" value="SIT4 YEAST -ASSOCIATING PROTEIN-RELATED"/>
    <property type="match status" value="1"/>
</dbReference>
<keyword evidence="7" id="KW-0653">Protein transport</keyword>
<dbReference type="InterPro" id="IPR043512">
    <property type="entry name" value="Mu2_C"/>
</dbReference>
<dbReference type="OrthoDB" id="10259133at2759"/>
<dbReference type="Proteomes" id="UP000298327">
    <property type="component" value="Unassembled WGS sequence"/>
</dbReference>
<evidence type="ECO:0000256" key="3">
    <source>
        <dbReference type="ARBA" id="ARBA00006180"/>
    </source>
</evidence>
<dbReference type="EMBL" id="SEOQ01000799">
    <property type="protein sequence ID" value="TFY56790.1"/>
    <property type="molecule type" value="Genomic_DNA"/>
</dbReference>
<dbReference type="GO" id="GO:0019903">
    <property type="term" value="F:protein phosphatase binding"/>
    <property type="evidence" value="ECO:0007669"/>
    <property type="project" value="InterPro"/>
</dbReference>
<sequence length="1782" mass="197514">MRSRGNTDFVLCGKAKIGHPVAILRAWPEDILSSEEQCHDNREDPEEHVGARFHRKGCDHRPEVQSTWKHQLTQAPKLHTGCNKGVCTTSARAFVFHDEDEENMRTYESCVQMGATDAVNRSSQARDPEPREKELPTKASRLRVDDLDIDEAPRWWKIRMGDDIEMARYRARHDVCMKALRSREALDGSFRPMRTDWPRWPRASLPQPSKHRLNRQHKASYLYLEDISNLHVRWSIDYVELPMHAESCICNLRTEQLSEEHLYLYSNLFVQPMLWGDDGIPGGGLEPGPTRQTYPVVSAWRPGEFECSSHRSGALTAEKSCSEAFFIFNQKGEVLISRLFRPDVRRSISDVFRIQVISSSDIRSPIITLGSTSFFHVRVNNLYLVAVTKNNANAALVFEFCYRVNSICKSYFGKVDEESVKNNFVLIYELIDEINDFGYPQNSEIDTLKTYITTESIVSSQIAAEESSKITTQATGATSWRRGDVKYKKNEAFVDVVETVNLSMSAKGTVLRADVDGHIQMRAYLTGTPECKFGLNDKLVIDKSERGAIDAVELDDCRFHQCVKLNEFDSSRTISFIPPDGEFELMTYRSTSNVKLPLRVIPTVNEIGTTQVSYNITVKTSFSNKLSATNVVLRIPTPLNTTTVDCKVQNGKAKYAPAENVVIWKIPRIQGGHECTFTALAELTSTTRRQVWARPPIDVDFQVLMFTASGLIVRFLKVFEKGNYHSIKFGFQNGSSIDTLLDKEDVSLEAILDEDDLLQECKAQNTRLIDYFQRVDVLQRLLGYVTGQIEDEEPGGFKYPYVATEVLCSEIWSIVETCINHSEQLLNPFWETVLDRPPEDMKTHMVMASHFAKINAVFLSKKPAEMLQFILAQPNIVERLLQHIETPSFSDLLIRIIQLDEQPAGAEVLEWLSKERLMARLIERLSPSHSSDMHNVVSELIKGIISMAAPSPGAALSEGLQNGPASNRFARELARRENVQTLLDYILFDFGPETGSSPSQEDPKAEEVEADTEGDSYPKTPTLPTLESATSSVVHSICIIIELIRQNNSDFFEPYLFHTLRNRLIQVQQQLTTYTPDEGREALEQAMQEMVDRMGVVHLGPVLELFCDVVQKLQTLLRKPRSFDGPVLTSLGSITPLTFERYRICELYAELLHCSSMSLLNRSPEFNHLYDSEGRLQGGLSALGELAQVIAMGSGTDGEHDAMDEGADDVEPALELPVHGSQDSSSLLDSDEEMSDGDGPGSDDDPMEDIPIYDEPKSMGSGSAPSSPGHVRSPAEPSSTASSPSVNKASPISSSPGSPSVSASPQRKSTGSDVSTIGRKSGGSRRSSRRLTVQDFSSPDIPLPVGERLKQKLLDSGVLCTMLDLFFEFPWNNFLHSVVYDLIHQILTGRIDEGVNRSLAISLFKDARLMQRIVEGQKRNDEESSKPKGVRLGYMGHLTIISEDVIVALEHFPPELRLVIEQCAPQPEWDDYVSGRYNETKKKDSSLLGGGKPVVNAGPGRPSGQWQVDEEDAAASGSAAGASTSAAGAGEMSEARGEFHRATGSRPTRESSADFGPASFEEEEDYGQPEHPQFARYLAQEMHSGDEYNGSSSSDNSDEEDGGWLAQSHFEIENAPPVAARPHNGERRPLNANGFDDAFAPSDMSISSPFSDPFAAEEDDVRTTYSTCVAAADDLRIQDDTFGPFSDAAAASGADPFNFPSNLSEEAHDTSFDSFGDFGEFRSGGDGDTTPTAGSWTFASSSSTGSADDASSSSEDFAKAAEEASAEKSEAKTDREPDHSST</sequence>
<keyword evidence="4" id="KW-0813">Transport</keyword>
<evidence type="ECO:0000259" key="12">
    <source>
        <dbReference type="PROSITE" id="PS51072"/>
    </source>
</evidence>
<keyword evidence="5" id="KW-1003">Cell membrane</keyword>
<evidence type="ECO:0000313" key="14">
    <source>
        <dbReference type="Proteomes" id="UP000298327"/>
    </source>
</evidence>
<name>A0A4Y9Y3L0_9AGAM</name>
<accession>A0A4Y9Y3L0</accession>
<dbReference type="SUPFAM" id="SSF49447">
    <property type="entry name" value="Second domain of Mu2 adaptin subunit (ap50) of ap2 adaptor"/>
    <property type="match status" value="1"/>
</dbReference>
<protein>
    <recommendedName>
        <fullName evidence="12">MHD domain-containing protein</fullName>
    </recommendedName>
</protein>
<evidence type="ECO:0000256" key="1">
    <source>
        <dbReference type="ARBA" id="ARBA00004236"/>
    </source>
</evidence>
<dbReference type="STRING" id="205917.A0A4Y9Y3L0"/>
<dbReference type="InterPro" id="IPR043532">
    <property type="entry name" value="AP2_Mu_N"/>
</dbReference>
<feature type="region of interest" description="Disordered" evidence="11">
    <location>
        <begin position="1217"/>
        <end position="1342"/>
    </location>
</feature>
<dbReference type="GO" id="GO:0005905">
    <property type="term" value="C:clathrin-coated pit"/>
    <property type="evidence" value="ECO:0007669"/>
    <property type="project" value="UniProtKB-KW"/>
</dbReference>
<dbReference type="InterPro" id="IPR028565">
    <property type="entry name" value="MHD"/>
</dbReference>
<evidence type="ECO:0000256" key="11">
    <source>
        <dbReference type="SAM" id="MobiDB-lite"/>
    </source>
</evidence>
<dbReference type="PRINTS" id="PR00314">
    <property type="entry name" value="CLATHRINADPT"/>
</dbReference>
<dbReference type="InterPro" id="IPR001392">
    <property type="entry name" value="Clathrin_mu"/>
</dbReference>
<dbReference type="GO" id="GO:0030131">
    <property type="term" value="C:clathrin adaptor complex"/>
    <property type="evidence" value="ECO:0007669"/>
    <property type="project" value="InterPro"/>
</dbReference>
<dbReference type="InterPro" id="IPR018240">
    <property type="entry name" value="Clathrin_mu_CS"/>
</dbReference>
<proteinExistence type="inferred from homology"/>
<comment type="caution">
    <text evidence="13">The sequence shown here is derived from an EMBL/GenBank/DDBJ whole genome shotgun (WGS) entry which is preliminary data.</text>
</comment>
<reference evidence="13 14" key="1">
    <citation type="submission" date="2019-02" db="EMBL/GenBank/DDBJ databases">
        <title>Genome sequencing of the rare red list fungi Dentipellis fragilis.</title>
        <authorList>
            <person name="Buettner E."/>
            <person name="Kellner H."/>
        </authorList>
    </citation>
    <scope>NUCLEOTIDE SEQUENCE [LARGE SCALE GENOMIC DNA]</scope>
    <source>
        <strain evidence="13 14">DSM 105465</strain>
    </source>
</reference>
<evidence type="ECO:0000256" key="6">
    <source>
        <dbReference type="ARBA" id="ARBA00022583"/>
    </source>
</evidence>
<dbReference type="PROSITE" id="PS00990">
    <property type="entry name" value="CLAT_ADAPTOR_M_1"/>
    <property type="match status" value="1"/>
</dbReference>
<dbReference type="PANTHER" id="PTHR12634:SF8">
    <property type="entry name" value="FIERY MOUNTAIN, ISOFORM D"/>
    <property type="match status" value="1"/>
</dbReference>
<dbReference type="InterPro" id="IPR036168">
    <property type="entry name" value="AP2_Mu_C_sf"/>
</dbReference>
<feature type="compositionally biased region" description="Low complexity" evidence="11">
    <location>
        <begin position="1732"/>
        <end position="1755"/>
    </location>
</feature>
<dbReference type="GO" id="GO:0019888">
    <property type="term" value="F:protein phosphatase regulator activity"/>
    <property type="evidence" value="ECO:0007669"/>
    <property type="project" value="TreeGrafter"/>
</dbReference>
<organism evidence="13 14">
    <name type="scientific">Dentipellis fragilis</name>
    <dbReference type="NCBI Taxonomy" id="205917"/>
    <lineage>
        <taxon>Eukaryota</taxon>
        <taxon>Fungi</taxon>
        <taxon>Dikarya</taxon>
        <taxon>Basidiomycota</taxon>
        <taxon>Agaricomycotina</taxon>
        <taxon>Agaricomycetes</taxon>
        <taxon>Russulales</taxon>
        <taxon>Hericiaceae</taxon>
        <taxon>Dentipellis</taxon>
    </lineage>
</organism>
<feature type="region of interest" description="Disordered" evidence="11">
    <location>
        <begin position="1480"/>
        <end position="1653"/>
    </location>
</feature>
<dbReference type="Pfam" id="PF04499">
    <property type="entry name" value="SAPS"/>
    <property type="match status" value="1"/>
</dbReference>
<evidence type="ECO:0000256" key="2">
    <source>
        <dbReference type="ARBA" id="ARBA00004277"/>
    </source>
</evidence>
<comment type="subcellular location">
    <subcellularLocation>
        <location evidence="1">Cell membrane</location>
    </subcellularLocation>
    <subcellularLocation>
        <location evidence="2">Membrane</location>
        <location evidence="2">Coated pit</location>
        <topology evidence="2">Peripheral membrane protein</topology>
        <orientation evidence="2">Cytoplasmic side</orientation>
    </subcellularLocation>
</comment>
<evidence type="ECO:0000256" key="5">
    <source>
        <dbReference type="ARBA" id="ARBA00022475"/>
    </source>
</evidence>
<keyword evidence="8" id="KW-0472">Membrane</keyword>
<evidence type="ECO:0000256" key="4">
    <source>
        <dbReference type="ARBA" id="ARBA00022448"/>
    </source>
</evidence>
<evidence type="ECO:0000256" key="8">
    <source>
        <dbReference type="ARBA" id="ARBA00023136"/>
    </source>
</evidence>
<dbReference type="InterPro" id="IPR011012">
    <property type="entry name" value="Longin-like_dom_sf"/>
</dbReference>
<dbReference type="Pfam" id="PF00928">
    <property type="entry name" value="Adap_comp_sub"/>
    <property type="match status" value="1"/>
</dbReference>
<dbReference type="GO" id="GO:0005829">
    <property type="term" value="C:cytosol"/>
    <property type="evidence" value="ECO:0007669"/>
    <property type="project" value="TreeGrafter"/>
</dbReference>
<dbReference type="CDD" id="cd14836">
    <property type="entry name" value="AP2_Mu_N"/>
    <property type="match status" value="1"/>
</dbReference>
<dbReference type="GO" id="GO:0006886">
    <property type="term" value="P:intracellular protein transport"/>
    <property type="evidence" value="ECO:0007669"/>
    <property type="project" value="InterPro"/>
</dbReference>
<comment type="similarity">
    <text evidence="3">Belongs to the SAPS family.</text>
</comment>
<dbReference type="FunFam" id="3.30.450.60:FF:000002">
    <property type="entry name" value="AP-2 complex subunit mu, putative"/>
    <property type="match status" value="1"/>
</dbReference>
<dbReference type="Gene3D" id="2.60.40.1170">
    <property type="entry name" value="Mu homology domain, subdomain B"/>
    <property type="match status" value="2"/>
</dbReference>
<feature type="domain" description="MHD" evidence="12">
    <location>
        <begin position="489"/>
        <end position="743"/>
    </location>
</feature>
<feature type="compositionally biased region" description="Basic and acidic residues" evidence="11">
    <location>
        <begin position="1533"/>
        <end position="1552"/>
    </location>
</feature>
<feature type="compositionally biased region" description="Low complexity" evidence="11">
    <location>
        <begin position="1258"/>
        <end position="1305"/>
    </location>
</feature>
<feature type="compositionally biased region" description="Basic and acidic residues" evidence="11">
    <location>
        <begin position="1756"/>
        <end position="1782"/>
    </location>
</feature>
<dbReference type="InterPro" id="IPR007587">
    <property type="entry name" value="SAPS"/>
</dbReference>
<dbReference type="GO" id="GO:0005634">
    <property type="term" value="C:nucleus"/>
    <property type="evidence" value="ECO:0007669"/>
    <property type="project" value="TreeGrafter"/>
</dbReference>
<dbReference type="SUPFAM" id="SSF64356">
    <property type="entry name" value="SNARE-like"/>
    <property type="match status" value="1"/>
</dbReference>
<keyword evidence="9" id="KW-0168">Coated pit</keyword>
<evidence type="ECO:0000313" key="13">
    <source>
        <dbReference type="EMBL" id="TFY56790.1"/>
    </source>
</evidence>
<feature type="compositionally biased region" description="Low complexity" evidence="11">
    <location>
        <begin position="1514"/>
        <end position="1532"/>
    </location>
</feature>
<dbReference type="GO" id="GO:0005886">
    <property type="term" value="C:plasma membrane"/>
    <property type="evidence" value="ECO:0007669"/>
    <property type="project" value="UniProtKB-SubCell"/>
</dbReference>
<evidence type="ECO:0000256" key="9">
    <source>
        <dbReference type="ARBA" id="ARBA00023176"/>
    </source>
</evidence>
<feature type="compositionally biased region" description="Acidic residues" evidence="11">
    <location>
        <begin position="1229"/>
        <end position="1252"/>
    </location>
</feature>
<feature type="region of interest" description="Disordered" evidence="11">
    <location>
        <begin position="1681"/>
        <end position="1782"/>
    </location>
</feature>
<keyword evidence="14" id="KW-1185">Reference proteome</keyword>
<feature type="region of interest" description="Disordered" evidence="11">
    <location>
        <begin position="993"/>
        <end position="1024"/>
    </location>
</feature>
<feature type="compositionally biased region" description="Polar residues" evidence="11">
    <location>
        <begin position="1306"/>
        <end position="1315"/>
    </location>
</feature>
<keyword evidence="6" id="KW-0254">Endocytosis</keyword>
<gene>
    <name evidence="13" type="ORF">EVG20_g8791</name>
</gene>
<keyword evidence="10" id="KW-0131">Cell cycle</keyword>
<dbReference type="CDD" id="cd09251">
    <property type="entry name" value="AP-2_Mu2_Cterm"/>
    <property type="match status" value="1"/>
</dbReference>